<evidence type="ECO:0000313" key="5">
    <source>
        <dbReference type="EMBL" id="KAF4459939.1"/>
    </source>
</evidence>
<dbReference type="FunFam" id="1.10.1200.10:FF:000005">
    <property type="entry name" value="Nonribosomal peptide synthetase 1"/>
    <property type="match status" value="2"/>
</dbReference>
<dbReference type="InterPro" id="IPR020806">
    <property type="entry name" value="PKS_PP-bd"/>
</dbReference>
<dbReference type="Proteomes" id="UP000554235">
    <property type="component" value="Unassembled WGS sequence"/>
</dbReference>
<dbReference type="SUPFAM" id="SSF52777">
    <property type="entry name" value="CoA-dependent acyltransferases"/>
    <property type="match status" value="5"/>
</dbReference>
<dbReference type="SUPFAM" id="SSF56801">
    <property type="entry name" value="Acetyl-CoA synthetase-like"/>
    <property type="match status" value="2"/>
</dbReference>
<dbReference type="PANTHER" id="PTHR45527:SF1">
    <property type="entry name" value="FATTY ACID SYNTHASE"/>
    <property type="match status" value="1"/>
</dbReference>
<protein>
    <submittedName>
        <fullName evidence="5">Enniatin synthase</fullName>
    </submittedName>
</protein>
<dbReference type="InterPro" id="IPR020845">
    <property type="entry name" value="AMP-binding_CS"/>
</dbReference>
<dbReference type="CDD" id="cd05918">
    <property type="entry name" value="A_NRPS_SidN3_like"/>
    <property type="match status" value="1"/>
</dbReference>
<name>A0A8H4L2D5_9HYPO</name>
<dbReference type="GO" id="GO:0005737">
    <property type="term" value="C:cytoplasm"/>
    <property type="evidence" value="ECO:0007669"/>
    <property type="project" value="TreeGrafter"/>
</dbReference>
<dbReference type="Gene3D" id="3.30.300.30">
    <property type="match status" value="3"/>
</dbReference>
<dbReference type="CDD" id="cd05930">
    <property type="entry name" value="A_NRPS"/>
    <property type="match status" value="1"/>
</dbReference>
<dbReference type="Pfam" id="PF00550">
    <property type="entry name" value="PP-binding"/>
    <property type="match status" value="2"/>
</dbReference>
<dbReference type="InterPro" id="IPR009081">
    <property type="entry name" value="PP-bd_ACP"/>
</dbReference>
<dbReference type="GO" id="GO:0016874">
    <property type="term" value="F:ligase activity"/>
    <property type="evidence" value="ECO:0007669"/>
    <property type="project" value="UniProtKB-KW"/>
</dbReference>
<dbReference type="InterPro" id="IPR042099">
    <property type="entry name" value="ANL_N_sf"/>
</dbReference>
<dbReference type="EMBL" id="JAADYS010002054">
    <property type="protein sequence ID" value="KAF4459939.1"/>
    <property type="molecule type" value="Genomic_DNA"/>
</dbReference>
<dbReference type="NCBIfam" id="TIGR01733">
    <property type="entry name" value="AA-adenyl-dom"/>
    <property type="match status" value="2"/>
</dbReference>
<keyword evidence="2" id="KW-0597">Phosphoprotein</keyword>
<dbReference type="Gene3D" id="1.10.1200.10">
    <property type="entry name" value="ACP-like"/>
    <property type="match status" value="2"/>
</dbReference>
<dbReference type="Gene3D" id="3.40.50.150">
    <property type="entry name" value="Vaccinia Virus protein VP39"/>
    <property type="match status" value="1"/>
</dbReference>
<sequence length="2706" mass="299544">MHAPTMATVPVRIAIDKCQKVSAFLASVQNQATEMIPFEQTGLHRIARVSEQCQRACGFQTLLIVHPKGTTDIQPAFGSWVDSTRTENFNAYAIMLEIFLGQSDATVKVSFDSRVVAAWIVENLVERFESIVGQLINAGADATINDMTIMTQKDLDLIWQRNGNLPRKVERYVHDIVTGTAKSCPSVQAIHAWDGDLTYAELDVLSDSLAAYFFQKGVQPGQVVPVCFEKSMWTPVVMLSLLKVQAAFVLLDTSLPEERLKAITSQVGSDCIVSSNHNKTLSSRLARRVIDVEPSTIDRSLALDLPEQSQDYDATMFVIFTSGSTGTPKGVMLSHANFASQIEHQAEILGYNSTSRVFDFAAYSFDAAVHNVFTTFAVGGCLCIPSGEDRKGDITRVMADMAVTLADLTPTVARLLNPAALPALDNLTLSGEAVTVDDVERWWGHSQVINAYGPAEAGISTINHNAKSPEEVTNIGFGAGLITWIVHPDDPNVLLPPGVVGELLLEGPLVGNGYLNDSDKTAASFIDSPVWMVKTRSSRLYKTGDLVQYAEDGSIVYLGRKDTQVKIRGQRIELGEIEHCLGLSLPKVRQVVVEAVKPGGSYKNTFLAAFITEDSQHSVSSITPKSLEADVMDQLAIQLPAAMIPSVFFFLPELPRTATGKTDRKQLRELGSKFSIDQLVMAKSSGLPKVQPTTPMQIKMQAIWAAVLALDVSLIGLDDSFIQLGGDSIAAMKVVGETRQLGLCLSVADIFRTPKLRDLSDGVSATSEAEIDTINPVAHSNPVELSFAQGRLWFVEKLYPGLTWFLMPFAMRFRGSLQVDALEQALHAIENRHDALRSTFLTENGVHFQQVHPFIGRKMPVIDVSAGGGEALTKALRTEQGTTFDLSREAGWRVMLFRLGPNHHVLSIVLHHINADGWSINVIRKELTQFYSAAVKGQDPTSKFGPLPIQYRDYSAWQKQKFDNGDFEHQLAYWTSKLEASRPAEFLCDKPRPKTISGKANAHEWRIEGHVYNQVREFCKDNGVTPFVVMLAAFRTMHYCMTGADDATIGTANANRDHWQLKDMIGFFVNMQCLRIKVQDDTFRSIVSQVQQTLAESFNNQDVPFERIVSALKRERDLSRQPIVQVVFALHALGTSGTIGLEGVESEMLDLEPTSRFDLELHIFEEKAAFNGVLVFSTDLSAPETIASMVSVFNTILEGAMRNPDEKIADLPLLNCEGHDLLKSMGLVEMVRTDYPQNSNVVSVFQQQAATNGDKVAVKGSCHQITYAELDSMSDSVAYWLMAQEFGSQAVIPVMAKRSPETIVAFMGILKANMAYLPLDAKTPSGRLHSILSSIKNPTVVLLGADVDLPTEIDTPSTSIQTVLKTNTRPSSYLRLIVAQSPSGSSLAYILFTSGSTGQPKGVMIEHRNILRLVLQNNYTQYLTKTGAVSHMLSIAFDASVLEIYTALLNGLTLVCIDHEVLLDPAALQKTFFGGKVGAAIFTPVHLKQVLAERPDAIGQLDTLVVGGDRLDPDDCILAAKMVKRHVINAYGPTENTVISTLYPVSEADTWANGVPIGRAMSNSGAHIMDSQLRLLPLGAIGELVVTGDGLARGYSESERDVGRFVSIEIDGVKMRGYRTGDLARFRPMDGHIEFFGRKDVQVKIRGHRVELGEIEHVLLGHDSVTDAAALIHQDDGPQAQLHAFVVAQHQEQKVKDGIEDSDAEAGCIQTWKRLFDNDHYAGIEDMKEIGRDFTAWTSMYDGALIDKGEMNEWLDDTITTINQNIGAGHVLEIGTGTGMILFNLIDVLKTYIGLDPAERAVDYVNNTINSNSSIADRTRVYRGTADRLDNIPTPITPNLIICNSVAQYFPSQEYLFNVIKDIVRRPCVETLFFGDMRSQALYTEFCVTKGLCISGQAITKRNLRRRIAEIKAEEMELLIDPGFFTGLKSRLADYVEHVEILAKNMVATNELSCYRYAAVVHIKQRSRRRQIYDIDQRDRVDFAGEGLDHAALVHHLQRSSSQMISVENIPHSKTIYERFVVSELAKSDDEEHKDWLSSVELAAQQASALSVCELNEIAQQAGYRVQISWARQHILQGGFDAVFHQIVPEREGTRVLFNFPSDEQGRPLQTLSSNPLSHQAHRKVHDELQTRLHHHLPSYMCPQTIIILDEMPVNTSGKVDRKALAEILHARTAPTQVEIRKPNTMAEELLQHIWASVLNLDPSSIGLEENFFQLGGNSITAMRVITETRKQGMDLEISDIFRSKNLEDLAGLSLKHVDKVEMDEEQGPLISEDTTSSILAELGGDNQFQAILPPTSMQELYITEGKSAGGQFANYFFLDLPTSTNPGKLRASCQQLLCNIPLLRASFLSIAGRYWQVVPHALDVPWLELNTKDSVQQFSHDFCREDMKKISHVGPPVLFTLVKHEIEGARLIFRLSHAQYDGVSFPSIVQALFSAYFGTSHSLGPDYSTFLLHAMRQRPASIAYWKNLLQDSSLESIRSYLPLCDRGVEPRPVAVQAEVALPSLIGNITTATIASAAWALLMARITGSQDVVYGHAVAGRNSRIPRIDELVGPCLTIVPVRATLSSSQTCEDFLRRLQIQFSSMGDADSLSYRDIINDCTKWPAEAQFDTIIHHANLDEHPEFDFGGEKTKLEFFRNKQLVPNHTTLMSYPLGDRLQFNVISSTHIMSEETASALVSGLCEIVTRMDARPKEAFSTWMSEVYREI</sequence>
<dbReference type="CDD" id="cd19531">
    <property type="entry name" value="LCL_NRPS-like"/>
    <property type="match status" value="1"/>
</dbReference>
<dbReference type="SUPFAM" id="SSF47336">
    <property type="entry name" value="ACP-like"/>
    <property type="match status" value="2"/>
</dbReference>
<dbReference type="GO" id="GO:0044550">
    <property type="term" value="P:secondary metabolite biosynthetic process"/>
    <property type="evidence" value="ECO:0007669"/>
    <property type="project" value="TreeGrafter"/>
</dbReference>
<dbReference type="Gene3D" id="2.30.38.10">
    <property type="entry name" value="Luciferase, Domain 3"/>
    <property type="match status" value="1"/>
</dbReference>
<dbReference type="SMART" id="SM00823">
    <property type="entry name" value="PKS_PP"/>
    <property type="match status" value="2"/>
</dbReference>
<dbReference type="InterPro" id="IPR023213">
    <property type="entry name" value="CAT-like_dom_sf"/>
</dbReference>
<dbReference type="Gene3D" id="3.30.559.10">
    <property type="entry name" value="Chloramphenicol acetyltransferase-like domain"/>
    <property type="match status" value="2"/>
</dbReference>
<dbReference type="InterPro" id="IPR000873">
    <property type="entry name" value="AMP-dep_synth/lig_dom"/>
</dbReference>
<feature type="domain" description="Carrier" evidence="4">
    <location>
        <begin position="2182"/>
        <end position="2258"/>
    </location>
</feature>
<dbReference type="InterPro" id="IPR036736">
    <property type="entry name" value="ACP-like_sf"/>
</dbReference>
<evidence type="ECO:0000256" key="3">
    <source>
        <dbReference type="ARBA" id="ARBA00022598"/>
    </source>
</evidence>
<keyword evidence="1" id="KW-0596">Phosphopantetheine</keyword>
<dbReference type="Pfam" id="PF00668">
    <property type="entry name" value="Condensation"/>
    <property type="match status" value="2"/>
</dbReference>
<evidence type="ECO:0000259" key="4">
    <source>
        <dbReference type="PROSITE" id="PS50075"/>
    </source>
</evidence>
<accession>A0A8H4L2D5</accession>
<proteinExistence type="predicted"/>
<gene>
    <name evidence="5" type="ORF">FALBO_13298</name>
</gene>
<keyword evidence="6" id="KW-1185">Reference proteome</keyword>
<reference evidence="5 6" key="1">
    <citation type="submission" date="2020-01" db="EMBL/GenBank/DDBJ databases">
        <title>Identification and distribution of gene clusters putatively required for synthesis of sphingolipid metabolism inhibitors in phylogenetically diverse species of the filamentous fungus Fusarium.</title>
        <authorList>
            <person name="Kim H.-S."/>
            <person name="Busman M."/>
            <person name="Brown D.W."/>
            <person name="Divon H."/>
            <person name="Uhlig S."/>
            <person name="Proctor R.H."/>
        </authorList>
    </citation>
    <scope>NUCLEOTIDE SEQUENCE [LARGE SCALE GENOMIC DNA]</scope>
    <source>
        <strain evidence="5 6">NRRL 20459</strain>
    </source>
</reference>
<evidence type="ECO:0000256" key="1">
    <source>
        <dbReference type="ARBA" id="ARBA00022450"/>
    </source>
</evidence>
<dbReference type="PROSITE" id="PS00455">
    <property type="entry name" value="AMP_BINDING"/>
    <property type="match status" value="2"/>
</dbReference>
<dbReference type="Gene3D" id="3.40.50.12780">
    <property type="entry name" value="N-terminal domain of ligase-like"/>
    <property type="match status" value="1"/>
</dbReference>
<dbReference type="InterPro" id="IPR010071">
    <property type="entry name" value="AA_adenyl_dom"/>
</dbReference>
<dbReference type="PANTHER" id="PTHR45527">
    <property type="entry name" value="NONRIBOSOMAL PEPTIDE SYNTHETASE"/>
    <property type="match status" value="1"/>
</dbReference>
<dbReference type="OrthoDB" id="416786at2759"/>
<dbReference type="InterPro" id="IPR029063">
    <property type="entry name" value="SAM-dependent_MTases_sf"/>
</dbReference>
<dbReference type="Pfam" id="PF00501">
    <property type="entry name" value="AMP-binding"/>
    <property type="match status" value="2"/>
</dbReference>
<dbReference type="GO" id="GO:0031177">
    <property type="term" value="F:phosphopantetheine binding"/>
    <property type="evidence" value="ECO:0007669"/>
    <property type="project" value="InterPro"/>
</dbReference>
<dbReference type="CDD" id="cd19542">
    <property type="entry name" value="CT_NRPS-like"/>
    <property type="match status" value="1"/>
</dbReference>
<dbReference type="InterPro" id="IPR045851">
    <property type="entry name" value="AMP-bd_C_sf"/>
</dbReference>
<dbReference type="InterPro" id="IPR001242">
    <property type="entry name" value="Condensation_dom"/>
</dbReference>
<dbReference type="FunFam" id="3.30.300.30:FF:000015">
    <property type="entry name" value="Nonribosomal peptide synthase SidD"/>
    <property type="match status" value="1"/>
</dbReference>
<keyword evidence="3" id="KW-0436">Ligase</keyword>
<comment type="caution">
    <text evidence="5">The sequence shown here is derived from an EMBL/GenBank/DDBJ whole genome shotgun (WGS) entry which is preliminary data.</text>
</comment>
<dbReference type="Gene3D" id="3.30.559.30">
    <property type="entry name" value="Nonribosomal peptide synthetase, condensation domain"/>
    <property type="match status" value="3"/>
</dbReference>
<evidence type="ECO:0000256" key="2">
    <source>
        <dbReference type="ARBA" id="ARBA00022553"/>
    </source>
</evidence>
<dbReference type="PROSITE" id="PS50075">
    <property type="entry name" value="CARRIER"/>
    <property type="match status" value="2"/>
</dbReference>
<dbReference type="Gene3D" id="3.40.50.980">
    <property type="match status" value="2"/>
</dbReference>
<dbReference type="GO" id="GO:0043041">
    <property type="term" value="P:amino acid activation for nonribosomal peptide biosynthetic process"/>
    <property type="evidence" value="ECO:0007669"/>
    <property type="project" value="TreeGrafter"/>
</dbReference>
<feature type="domain" description="Carrier" evidence="4">
    <location>
        <begin position="691"/>
        <end position="767"/>
    </location>
</feature>
<evidence type="ECO:0000313" key="6">
    <source>
        <dbReference type="Proteomes" id="UP000554235"/>
    </source>
</evidence>
<dbReference type="SUPFAM" id="SSF53335">
    <property type="entry name" value="S-adenosyl-L-methionine-dependent methyltransferases"/>
    <property type="match status" value="1"/>
</dbReference>
<organism evidence="5 6">
    <name type="scientific">Fusarium albosuccineum</name>
    <dbReference type="NCBI Taxonomy" id="1237068"/>
    <lineage>
        <taxon>Eukaryota</taxon>
        <taxon>Fungi</taxon>
        <taxon>Dikarya</taxon>
        <taxon>Ascomycota</taxon>
        <taxon>Pezizomycotina</taxon>
        <taxon>Sordariomycetes</taxon>
        <taxon>Hypocreomycetidae</taxon>
        <taxon>Hypocreales</taxon>
        <taxon>Nectriaceae</taxon>
        <taxon>Fusarium</taxon>
        <taxon>Fusarium decemcellulare species complex</taxon>
    </lineage>
</organism>